<organism evidence="2">
    <name type="scientific">Phaeomonas parva</name>
    <dbReference type="NCBI Taxonomy" id="124430"/>
    <lineage>
        <taxon>Eukaryota</taxon>
        <taxon>Sar</taxon>
        <taxon>Stramenopiles</taxon>
        <taxon>Ochrophyta</taxon>
        <taxon>Pinguiophyceae</taxon>
        <taxon>Pinguiochrysidales</taxon>
        <taxon>Pinguiochrysidaceae</taxon>
        <taxon>Phaeomonas</taxon>
    </lineage>
</organism>
<dbReference type="EMBL" id="HBGJ01016572">
    <property type="protein sequence ID" value="CAD9252250.1"/>
    <property type="molecule type" value="Transcribed_RNA"/>
</dbReference>
<dbReference type="AlphaFoldDB" id="A0A7S1XQ97"/>
<proteinExistence type="predicted"/>
<sequence>MALSRAVLAAAALMLLSAGPASGTAPWAGQRGQRAARALGVRGGETARDLAVEAVAAAENAAVERAWVFGQIKALQLKLAYLSDALQRDGVNATCFDCREPVTRKEPEPVVWQESLKKDGDGKRCLLYGDTEDGAVMVAPKGSDKWVTLHELNRVRRDGADGARQVSDLWYGQYAMRYEQLMGRMPLKGVAAAMVLNHPHGVKFLLAGAAGVGLTAFYKPIEAITLRILTSGFVWKRYHIWSQFLYWPLPMKLIVYRQIAVYLWKVLTNVEKQIHTALVDAECDLLEEVHRQAVEDAEGWDDADDDTGGDEGFDE</sequence>
<feature type="signal peptide" evidence="1">
    <location>
        <begin position="1"/>
        <end position="23"/>
    </location>
</feature>
<evidence type="ECO:0000313" key="2">
    <source>
        <dbReference type="EMBL" id="CAD9252250.1"/>
    </source>
</evidence>
<name>A0A7S1XQ97_9STRA</name>
<protein>
    <submittedName>
        <fullName evidence="2">Uncharacterized protein</fullName>
    </submittedName>
</protein>
<evidence type="ECO:0000256" key="1">
    <source>
        <dbReference type="SAM" id="SignalP"/>
    </source>
</evidence>
<accession>A0A7S1XQ97</accession>
<feature type="chain" id="PRO_5030818088" evidence="1">
    <location>
        <begin position="24"/>
        <end position="315"/>
    </location>
</feature>
<gene>
    <name evidence="2" type="ORF">PPAR1163_LOCUS10614</name>
</gene>
<keyword evidence="1" id="KW-0732">Signal</keyword>
<reference evidence="2" key="1">
    <citation type="submission" date="2021-01" db="EMBL/GenBank/DDBJ databases">
        <authorList>
            <person name="Corre E."/>
            <person name="Pelletier E."/>
            <person name="Niang G."/>
            <person name="Scheremetjew M."/>
            <person name="Finn R."/>
            <person name="Kale V."/>
            <person name="Holt S."/>
            <person name="Cochrane G."/>
            <person name="Meng A."/>
            <person name="Brown T."/>
            <person name="Cohen L."/>
        </authorList>
    </citation>
    <scope>NUCLEOTIDE SEQUENCE</scope>
    <source>
        <strain evidence="2">CCMP2877</strain>
    </source>
</reference>